<keyword evidence="16" id="KW-1185">Reference proteome</keyword>
<dbReference type="InterPro" id="IPR023828">
    <property type="entry name" value="Peptidase_S8_Ser-AS"/>
</dbReference>
<feature type="domain" description="Subtilisin-like protease fibronectin type-III" evidence="14">
    <location>
        <begin position="645"/>
        <end position="748"/>
    </location>
</feature>
<dbReference type="PROSITE" id="PS00138">
    <property type="entry name" value="SUBTILASE_SER"/>
    <property type="match status" value="1"/>
</dbReference>
<feature type="domain" description="Inhibitor I9" evidence="13">
    <location>
        <begin position="27"/>
        <end position="102"/>
    </location>
</feature>
<dbReference type="Pfam" id="PF00082">
    <property type="entry name" value="Peptidase_S8"/>
    <property type="match status" value="1"/>
</dbReference>
<dbReference type="InterPro" id="IPR045051">
    <property type="entry name" value="SBT"/>
</dbReference>
<evidence type="ECO:0000259" key="12">
    <source>
        <dbReference type="Pfam" id="PF00082"/>
    </source>
</evidence>
<dbReference type="CDD" id="cd02120">
    <property type="entry name" value="PA_subtilisin_like"/>
    <property type="match status" value="1"/>
</dbReference>
<accession>A0ABD1I7V5</accession>
<dbReference type="FunFam" id="3.30.70.80:FF:000003">
    <property type="entry name" value="Subtilisin-like protease SBT1.9"/>
    <property type="match status" value="1"/>
</dbReference>
<sequence>MQLPFSVSLILFSFLLWANHASSKRSTYIIHMDKPSMPKAFSTHQYWYSSLLKSASIDSEAKLIYTYDHAFHGFSAVMSTDELQALKRSEGFVSASVSKAVTLDTTHSVNFLGLSTATGIWPASHYGKDVIIGIIDSGIWPESPSFNDDGMTEIPPGWKGICQQGPDFNSSLCNKKLIGARFFDAAARAEDPDRFFTSARDTDGHGTHVASIAAGNFVNNVSYFGYAPGTARGVAPRARIAAYKTGSYEADTLAAIDQAVADGVHIISISLGYETANLFDNPIAAATFGAREKGIVVCKSAGNRGPSIATMIAGIPWEFVVASGTIDRWFAGTITLGNGKTITGFTMFPVRASVINLPLIYNQTVSACDSTEILSQSHLSRIAVCNITDEDGPVNFFAVMQNLISSNVRAAVIISEDTRRLRSTYFPFPGAVITPGQAVQLIEYATTSASPTATIDFQQTIIGPNLPRGVAAPALSGSSSRGPSQTYQEILKPDIMAPGVLILGAYSPVRPGLQIGNNIFLSTDYALVSGTSMATPHISGVAALLKAVHPEWSPAAIQSAMMTTANHLDATKQPIKDEGFDSYRVASPLGIGSGQVDPNRALDPGLVYDSTPQDLADLVCSMNYTREQIRAIIRSSYNCSRRSPDLNYPSFIALFNFDQRGMTFTRTFKRTVTNVGSGAARYRMKLEIPENSTVTVKPRTLVFGKKYEKRSYSLSIRYRGDIESTYRQGSLTWIEETGKYVVRSPIVISGGVDNYG</sequence>
<evidence type="ECO:0000256" key="1">
    <source>
        <dbReference type="ARBA" id="ARBA00004613"/>
    </source>
</evidence>
<feature type="active site" description="Charge relay system" evidence="9 10">
    <location>
        <position position="136"/>
    </location>
</feature>
<dbReference type="GO" id="GO:0006508">
    <property type="term" value="P:proteolysis"/>
    <property type="evidence" value="ECO:0007669"/>
    <property type="project" value="UniProtKB-KW"/>
</dbReference>
<dbReference type="InterPro" id="IPR010259">
    <property type="entry name" value="S8pro/Inhibitor_I9"/>
</dbReference>
<dbReference type="InterPro" id="IPR037045">
    <property type="entry name" value="S8pro/Inhibitor_I9_sf"/>
</dbReference>
<dbReference type="CDD" id="cd04852">
    <property type="entry name" value="Peptidases_S8_3"/>
    <property type="match status" value="1"/>
</dbReference>
<dbReference type="EMBL" id="JBEAFC010000003">
    <property type="protein sequence ID" value="KAL1564771.1"/>
    <property type="molecule type" value="Genomic_DNA"/>
</dbReference>
<dbReference type="InterPro" id="IPR036852">
    <property type="entry name" value="Peptidase_S8/S53_dom_sf"/>
</dbReference>
<comment type="caution">
    <text evidence="15">The sequence shown here is derived from an EMBL/GenBank/DDBJ whole genome shotgun (WGS) entry which is preliminary data.</text>
</comment>
<dbReference type="Pfam" id="PF05922">
    <property type="entry name" value="Inhibitor_I9"/>
    <property type="match status" value="1"/>
</dbReference>
<evidence type="ECO:0000256" key="2">
    <source>
        <dbReference type="ARBA" id="ARBA00011073"/>
    </source>
</evidence>
<gene>
    <name evidence="15" type="ORF">AAHA92_07071</name>
</gene>
<dbReference type="PRINTS" id="PR00723">
    <property type="entry name" value="SUBTILISIN"/>
</dbReference>
<feature type="active site" description="Charge relay system" evidence="9 10">
    <location>
        <position position="532"/>
    </location>
</feature>
<dbReference type="PANTHER" id="PTHR10795">
    <property type="entry name" value="PROPROTEIN CONVERTASE SUBTILISIN/KEXIN"/>
    <property type="match status" value="1"/>
</dbReference>
<dbReference type="Pfam" id="PF17766">
    <property type="entry name" value="fn3_6"/>
    <property type="match status" value="1"/>
</dbReference>
<evidence type="ECO:0000256" key="7">
    <source>
        <dbReference type="ARBA" id="ARBA00022825"/>
    </source>
</evidence>
<reference evidence="15 16" key="1">
    <citation type="submission" date="2024-06" db="EMBL/GenBank/DDBJ databases">
        <title>A chromosome level genome sequence of Diviner's sage (Salvia divinorum).</title>
        <authorList>
            <person name="Ford S.A."/>
            <person name="Ro D.-K."/>
            <person name="Ness R.W."/>
            <person name="Phillips M.A."/>
        </authorList>
    </citation>
    <scope>NUCLEOTIDE SEQUENCE [LARGE SCALE GENOMIC DNA]</scope>
    <source>
        <strain evidence="15">SAF-2024a</strain>
        <tissue evidence="15">Leaf</tissue>
    </source>
</reference>
<dbReference type="FunFam" id="3.40.50.200:FF:000006">
    <property type="entry name" value="Subtilisin-like protease SBT1.5"/>
    <property type="match status" value="1"/>
</dbReference>
<keyword evidence="3" id="KW-0964">Secreted</keyword>
<feature type="active site" description="Charge relay system" evidence="9 10">
    <location>
        <position position="205"/>
    </location>
</feature>
<evidence type="ECO:0000256" key="4">
    <source>
        <dbReference type="ARBA" id="ARBA00022670"/>
    </source>
</evidence>
<evidence type="ECO:0000256" key="5">
    <source>
        <dbReference type="ARBA" id="ARBA00022729"/>
    </source>
</evidence>
<keyword evidence="8" id="KW-0325">Glycoprotein</keyword>
<organism evidence="15 16">
    <name type="scientific">Salvia divinorum</name>
    <name type="common">Maria pastora</name>
    <name type="synonym">Diviner's sage</name>
    <dbReference type="NCBI Taxonomy" id="28513"/>
    <lineage>
        <taxon>Eukaryota</taxon>
        <taxon>Viridiplantae</taxon>
        <taxon>Streptophyta</taxon>
        <taxon>Embryophyta</taxon>
        <taxon>Tracheophyta</taxon>
        <taxon>Spermatophyta</taxon>
        <taxon>Magnoliopsida</taxon>
        <taxon>eudicotyledons</taxon>
        <taxon>Gunneridae</taxon>
        <taxon>Pentapetalae</taxon>
        <taxon>asterids</taxon>
        <taxon>lamiids</taxon>
        <taxon>Lamiales</taxon>
        <taxon>Lamiaceae</taxon>
        <taxon>Nepetoideae</taxon>
        <taxon>Mentheae</taxon>
        <taxon>Salviinae</taxon>
        <taxon>Salvia</taxon>
        <taxon>Salvia subgen. Calosphace</taxon>
    </lineage>
</organism>
<dbReference type="InterPro" id="IPR041469">
    <property type="entry name" value="Subtilisin-like_FN3"/>
</dbReference>
<dbReference type="AlphaFoldDB" id="A0ABD1I7V5"/>
<evidence type="ECO:0000256" key="10">
    <source>
        <dbReference type="PROSITE-ProRule" id="PRU01240"/>
    </source>
</evidence>
<feature type="domain" description="Peptidase S8/S53" evidence="12">
    <location>
        <begin position="127"/>
        <end position="568"/>
    </location>
</feature>
<keyword evidence="7 10" id="KW-0720">Serine protease</keyword>
<dbReference type="Proteomes" id="UP001567538">
    <property type="component" value="Unassembled WGS sequence"/>
</dbReference>
<evidence type="ECO:0000313" key="15">
    <source>
        <dbReference type="EMBL" id="KAL1564771.1"/>
    </source>
</evidence>
<dbReference type="InterPro" id="IPR034197">
    <property type="entry name" value="Peptidases_S8_3"/>
</dbReference>
<dbReference type="InterPro" id="IPR022398">
    <property type="entry name" value="Peptidase_S8_His-AS"/>
</dbReference>
<evidence type="ECO:0000259" key="14">
    <source>
        <dbReference type="Pfam" id="PF17766"/>
    </source>
</evidence>
<keyword evidence="4 10" id="KW-0645">Protease</keyword>
<feature type="signal peptide" evidence="11">
    <location>
        <begin position="1"/>
        <end position="23"/>
    </location>
</feature>
<evidence type="ECO:0000259" key="13">
    <source>
        <dbReference type="Pfam" id="PF05922"/>
    </source>
</evidence>
<name>A0ABD1I7V5_SALDI</name>
<evidence type="ECO:0000256" key="6">
    <source>
        <dbReference type="ARBA" id="ARBA00022801"/>
    </source>
</evidence>
<dbReference type="PROSITE" id="PS51892">
    <property type="entry name" value="SUBTILASE"/>
    <property type="match status" value="1"/>
</dbReference>
<feature type="chain" id="PRO_5044821710" evidence="11">
    <location>
        <begin position="24"/>
        <end position="756"/>
    </location>
</feature>
<evidence type="ECO:0000256" key="8">
    <source>
        <dbReference type="ARBA" id="ARBA00023180"/>
    </source>
</evidence>
<comment type="similarity">
    <text evidence="2 10">Belongs to the peptidase S8 family.</text>
</comment>
<dbReference type="GO" id="GO:0004252">
    <property type="term" value="F:serine-type endopeptidase activity"/>
    <property type="evidence" value="ECO:0007669"/>
    <property type="project" value="UniProtKB-UniRule"/>
</dbReference>
<evidence type="ECO:0000256" key="9">
    <source>
        <dbReference type="PIRSR" id="PIRSR615500-1"/>
    </source>
</evidence>
<evidence type="ECO:0000313" key="16">
    <source>
        <dbReference type="Proteomes" id="UP001567538"/>
    </source>
</evidence>
<dbReference type="PROSITE" id="PS00137">
    <property type="entry name" value="SUBTILASE_HIS"/>
    <property type="match status" value="1"/>
</dbReference>
<dbReference type="GO" id="GO:0005576">
    <property type="term" value="C:extracellular region"/>
    <property type="evidence" value="ECO:0007669"/>
    <property type="project" value="UniProtKB-SubCell"/>
</dbReference>
<dbReference type="Gene3D" id="3.30.70.80">
    <property type="entry name" value="Peptidase S8 propeptide/proteinase inhibitor I9"/>
    <property type="match status" value="1"/>
</dbReference>
<evidence type="ECO:0000256" key="3">
    <source>
        <dbReference type="ARBA" id="ARBA00022525"/>
    </source>
</evidence>
<dbReference type="Gene3D" id="3.40.50.200">
    <property type="entry name" value="Peptidase S8/S53 domain"/>
    <property type="match status" value="1"/>
</dbReference>
<dbReference type="Gene3D" id="3.50.30.30">
    <property type="match status" value="1"/>
</dbReference>
<dbReference type="InterPro" id="IPR000209">
    <property type="entry name" value="Peptidase_S8/S53_dom"/>
</dbReference>
<dbReference type="SUPFAM" id="SSF52743">
    <property type="entry name" value="Subtilisin-like"/>
    <property type="match status" value="1"/>
</dbReference>
<comment type="subcellular location">
    <subcellularLocation>
        <location evidence="1">Secreted</location>
    </subcellularLocation>
</comment>
<keyword evidence="6 10" id="KW-0378">Hydrolase</keyword>
<dbReference type="InterPro" id="IPR015500">
    <property type="entry name" value="Peptidase_S8_subtilisin-rel"/>
</dbReference>
<evidence type="ECO:0000256" key="11">
    <source>
        <dbReference type="SAM" id="SignalP"/>
    </source>
</evidence>
<proteinExistence type="inferred from homology"/>
<keyword evidence="5 11" id="KW-0732">Signal</keyword>
<dbReference type="Gene3D" id="2.60.40.2310">
    <property type="match status" value="1"/>
</dbReference>
<protein>
    <submittedName>
        <fullName evidence="15">Subtilisin-like protease SBT3</fullName>
    </submittedName>
</protein>